<dbReference type="AlphaFoldDB" id="A0A286E4T0"/>
<protein>
    <submittedName>
        <fullName evidence="1">Capsular polysaccharide export protein</fullName>
    </submittedName>
</protein>
<reference evidence="1 2" key="1">
    <citation type="submission" date="2017-09" db="EMBL/GenBank/DDBJ databases">
        <authorList>
            <person name="Ehlers B."/>
            <person name="Leendertz F.H."/>
        </authorList>
    </citation>
    <scope>NUCLEOTIDE SEQUENCE [LARGE SCALE GENOMIC DNA]</scope>
    <source>
        <strain evidence="1 2">DSM 16848</strain>
    </source>
</reference>
<dbReference type="InterPro" id="IPR007833">
    <property type="entry name" value="Capsule_polysaccharide_synth"/>
</dbReference>
<sequence>MSSATLLPNLFRLAANRRILLLQGPIGGFFRQLADWLTQRHCEVFKINLNCGDELFYPAHSPRTFAYKDNLSDFHIYLRDFIQKNQIDAVVCFGDNRAYHNIAKQICQTLPETQFWVFEEGYFRPFWVTLEQTGVNAHSPLPRDADFFVAQLPHLPKQADLNPPPVRGGFLPVAQLAMRYYGAMYFGRRDFPSYRHHRFHEIPHYVKLWLISGCKRAYYAVSERWFVNKIKQGRFGRFFVLPLQVFNDSQVRIHSDFGSVREFLLYVLQSFAQHAPDHTQLLIKHHPMDRGFIDYADDIRQFIAQQPHLIGRVHYVHDVPLPVFLRYGVGMVTLNSTSGLSALIHNMPVKVLGRAHYDMAGLTDQQDLADFWHKPQAPNAKLFEAYRAYHLNMTQIHGSFYSKVNLPT</sequence>
<dbReference type="CDD" id="cd16441">
    <property type="entry name" value="beta_Kdo_transferase_KpsS"/>
    <property type="match status" value="1"/>
</dbReference>
<evidence type="ECO:0000313" key="1">
    <source>
        <dbReference type="EMBL" id="SOD65906.1"/>
    </source>
</evidence>
<gene>
    <name evidence="1" type="ORF">SAMN02746062_00434</name>
</gene>
<name>A0A286E4T0_9NEIS</name>
<accession>A0A286E4T0</accession>
<dbReference type="Pfam" id="PF05159">
    <property type="entry name" value="Capsule_synth"/>
    <property type="match status" value="1"/>
</dbReference>
<organism evidence="1 2">
    <name type="scientific">Alysiella filiformis DSM 16848</name>
    <dbReference type="NCBI Taxonomy" id="1120981"/>
    <lineage>
        <taxon>Bacteria</taxon>
        <taxon>Pseudomonadati</taxon>
        <taxon>Pseudomonadota</taxon>
        <taxon>Betaproteobacteria</taxon>
        <taxon>Neisseriales</taxon>
        <taxon>Neisseriaceae</taxon>
        <taxon>Alysiella</taxon>
    </lineage>
</organism>
<proteinExistence type="predicted"/>
<dbReference type="GO" id="GO:0015774">
    <property type="term" value="P:polysaccharide transport"/>
    <property type="evidence" value="ECO:0007669"/>
    <property type="project" value="InterPro"/>
</dbReference>
<dbReference type="RefSeq" id="WP_097113529.1">
    <property type="nucleotide sequence ID" value="NZ_CP083931.1"/>
</dbReference>
<dbReference type="GO" id="GO:0000271">
    <property type="term" value="P:polysaccharide biosynthetic process"/>
    <property type="evidence" value="ECO:0007669"/>
    <property type="project" value="InterPro"/>
</dbReference>
<keyword evidence="2" id="KW-1185">Reference proteome</keyword>
<dbReference type="Proteomes" id="UP000219669">
    <property type="component" value="Unassembled WGS sequence"/>
</dbReference>
<dbReference type="OrthoDB" id="9794206at2"/>
<evidence type="ECO:0000313" key="2">
    <source>
        <dbReference type="Proteomes" id="UP000219669"/>
    </source>
</evidence>
<dbReference type="EMBL" id="OCNF01000003">
    <property type="protein sequence ID" value="SOD65906.1"/>
    <property type="molecule type" value="Genomic_DNA"/>
</dbReference>